<keyword evidence="6" id="KW-1185">Reference proteome</keyword>
<evidence type="ECO:0000313" key="6">
    <source>
        <dbReference type="Proteomes" id="UP000194154"/>
    </source>
</evidence>
<evidence type="ECO:0000256" key="1">
    <source>
        <dbReference type="ARBA" id="ARBA00009831"/>
    </source>
</evidence>
<dbReference type="InterPro" id="IPR016183">
    <property type="entry name" value="Leukocidin/Hemolysin_toxin"/>
</dbReference>
<name>A0A1W7A863_9STAP</name>
<evidence type="ECO:0000256" key="3">
    <source>
        <dbReference type="SAM" id="SignalP"/>
    </source>
</evidence>
<evidence type="ECO:0000313" key="5">
    <source>
        <dbReference type="EMBL" id="ARQ05791.1"/>
    </source>
</evidence>
<reference evidence="5 6" key="1">
    <citation type="journal article" date="2017" name="Int. J. Syst. Evol. Microbiol.">
        <title>Macrococcus canis sp. nov., a skin bacterium associated with infections in dogs.</title>
        <authorList>
            <person name="Gobeli Brawand S."/>
            <person name="Cotting K."/>
            <person name="Gomez-Sanz E."/>
            <person name="Collaud A."/>
            <person name="Thomann A."/>
            <person name="Brodard I."/>
            <person name="Rodriguez-Campos S."/>
            <person name="Strauss C."/>
            <person name="Perreten V."/>
        </authorList>
    </citation>
    <scope>NUCLEOTIDE SEQUENCE [LARGE SCALE GENOMIC DNA]</scope>
    <source>
        <strain evidence="5 6">KM45013</strain>
    </source>
</reference>
<gene>
    <name evidence="5" type="primary">hlgC</name>
    <name evidence="5" type="ORF">MCCS_01190</name>
</gene>
<feature type="chain" id="PRO_5039673699" evidence="3">
    <location>
        <begin position="24"/>
        <end position="314"/>
    </location>
</feature>
<dbReference type="KEGG" id="mcak:MCCS_01190"/>
<dbReference type="PRINTS" id="PR01468">
    <property type="entry name" value="BICOMPNTOXIN"/>
</dbReference>
<dbReference type="STRING" id="1855823.MCCS_01190"/>
<dbReference type="GO" id="GO:0005576">
    <property type="term" value="C:extracellular region"/>
    <property type="evidence" value="ECO:0007669"/>
    <property type="project" value="InterPro"/>
</dbReference>
<comment type="similarity">
    <text evidence="1">Belongs to the aerolysin family.</text>
</comment>
<dbReference type="Proteomes" id="UP000194154">
    <property type="component" value="Chromosome"/>
</dbReference>
<dbReference type="RefSeq" id="WP_086041511.1">
    <property type="nucleotide sequence ID" value="NZ_CBCRZA010000011.1"/>
</dbReference>
<dbReference type="EMBL" id="CP021059">
    <property type="protein sequence ID" value="ARQ05791.1"/>
    <property type="molecule type" value="Genomic_DNA"/>
</dbReference>
<organism evidence="5 6">
    <name type="scientific">Macrococcoides canis</name>
    <dbReference type="NCBI Taxonomy" id="1855823"/>
    <lineage>
        <taxon>Bacteria</taxon>
        <taxon>Bacillati</taxon>
        <taxon>Bacillota</taxon>
        <taxon>Bacilli</taxon>
        <taxon>Bacillales</taxon>
        <taxon>Staphylococcaceae</taxon>
        <taxon>Macrococcoides</taxon>
    </lineage>
</organism>
<dbReference type="OrthoDB" id="2402866at2"/>
<dbReference type="GeneID" id="35294276"/>
<evidence type="ECO:0000259" key="4">
    <source>
        <dbReference type="Pfam" id="PF07968"/>
    </source>
</evidence>
<feature type="domain" description="Leukocidin/Hemolysin toxin" evidence="4">
    <location>
        <begin position="58"/>
        <end position="307"/>
    </location>
</feature>
<keyword evidence="2 3" id="KW-0732">Signal</keyword>
<sequence length="314" mass="35754">MKKTLLSASIVLTLAAAPITVHDVRAETNNISIQQIGDGAEVIKRTEDSFNPKYGITQNIQFDFIKDKNFNKDALIIQMQGHIQSRNQYRWYKNPSTKTAQMLWPSKYHIKFKSNDPNTNIVRFLPKNNIESVDVSQTTGYSIGGDFGAGGGLSGGLNSGYNYSKSISYNQQSYKSELKQHSSKFIAWDVTANEFQLDGRRFNAQDKNAFVGWDSYATKPRDFFWEDTELPVLIKSGFNPSFVTTLTKEKNTPDTSVFEITYGRTLDITNAWKTSTHSGVSYLNSQHQSEVYKDRNYTVKYQVNWNTHEVKIIN</sequence>
<protein>
    <submittedName>
        <fullName evidence="5">Gamma-hemolysin component C</fullName>
    </submittedName>
</protein>
<dbReference type="InterPro" id="IPR036435">
    <property type="entry name" value="Leukocidin/porin_MspA_sf"/>
</dbReference>
<dbReference type="InterPro" id="IPR003963">
    <property type="entry name" value="Bi-component_toxin_staph"/>
</dbReference>
<dbReference type="GO" id="GO:0051715">
    <property type="term" value="P:cytolysis in another organism"/>
    <property type="evidence" value="ECO:0007669"/>
    <property type="project" value="InterPro"/>
</dbReference>
<feature type="signal peptide" evidence="3">
    <location>
        <begin position="1"/>
        <end position="23"/>
    </location>
</feature>
<evidence type="ECO:0000256" key="2">
    <source>
        <dbReference type="ARBA" id="ARBA00022729"/>
    </source>
</evidence>
<dbReference type="Gene3D" id="2.70.240.10">
    <property type="entry name" value="Leukocidin/porin MspA"/>
    <property type="match status" value="1"/>
</dbReference>
<accession>A0A1W7A863</accession>
<dbReference type="Pfam" id="PF07968">
    <property type="entry name" value="Leukocidin"/>
    <property type="match status" value="1"/>
</dbReference>
<proteinExistence type="inferred from homology"/>
<dbReference type="SUPFAM" id="SSF56959">
    <property type="entry name" value="Leukocidin-like"/>
    <property type="match status" value="1"/>
</dbReference>
<dbReference type="AlphaFoldDB" id="A0A1W7A863"/>